<organism evidence="1 2">
    <name type="scientific">Papaver somniferum</name>
    <name type="common">Opium poppy</name>
    <dbReference type="NCBI Taxonomy" id="3469"/>
    <lineage>
        <taxon>Eukaryota</taxon>
        <taxon>Viridiplantae</taxon>
        <taxon>Streptophyta</taxon>
        <taxon>Embryophyta</taxon>
        <taxon>Tracheophyta</taxon>
        <taxon>Spermatophyta</taxon>
        <taxon>Magnoliopsida</taxon>
        <taxon>Ranunculales</taxon>
        <taxon>Papaveraceae</taxon>
        <taxon>Papaveroideae</taxon>
        <taxon>Papaver</taxon>
    </lineage>
</organism>
<accession>A0A4Y7L0F5</accession>
<evidence type="ECO:0000313" key="2">
    <source>
        <dbReference type="Proteomes" id="UP000316621"/>
    </source>
</evidence>
<dbReference type="Gramene" id="RZC79034">
    <property type="protein sequence ID" value="RZC79034"/>
    <property type="gene ID" value="C5167_003252"/>
</dbReference>
<proteinExistence type="predicted"/>
<evidence type="ECO:0000313" key="1">
    <source>
        <dbReference type="EMBL" id="RZC79034.1"/>
    </source>
</evidence>
<name>A0A4Y7L0F5_PAPSO</name>
<sequence length="67" mass="8033">MGKMGRNRRHSADFSLKGLGIGFRLSICKASWENIWKQLMKCCEFDLAWIDVMLKFWKYTELMLDHF</sequence>
<gene>
    <name evidence="1" type="ORF">C5167_003252</name>
</gene>
<dbReference type="AlphaFoldDB" id="A0A4Y7L0F5"/>
<protein>
    <submittedName>
        <fullName evidence="1">Uncharacterized protein</fullName>
    </submittedName>
</protein>
<dbReference type="Proteomes" id="UP000316621">
    <property type="component" value="Chromosome 9"/>
</dbReference>
<keyword evidence="2" id="KW-1185">Reference proteome</keyword>
<dbReference type="EMBL" id="CM010723">
    <property type="protein sequence ID" value="RZC79034.1"/>
    <property type="molecule type" value="Genomic_DNA"/>
</dbReference>
<reference evidence="1 2" key="1">
    <citation type="journal article" date="2018" name="Science">
        <title>The opium poppy genome and morphinan production.</title>
        <authorList>
            <person name="Guo L."/>
            <person name="Winzer T."/>
            <person name="Yang X."/>
            <person name="Li Y."/>
            <person name="Ning Z."/>
            <person name="He Z."/>
            <person name="Teodor R."/>
            <person name="Lu Y."/>
            <person name="Bowser T.A."/>
            <person name="Graham I.A."/>
            <person name="Ye K."/>
        </authorList>
    </citation>
    <scope>NUCLEOTIDE SEQUENCE [LARGE SCALE GENOMIC DNA]</scope>
    <source>
        <strain evidence="2">cv. HN1</strain>
        <tissue evidence="1">Leaves</tissue>
    </source>
</reference>